<reference evidence="1" key="1">
    <citation type="submission" date="2022-04" db="EMBL/GenBank/DDBJ databases">
        <title>Draft genome sequences of lactic acid bacteria (LAB) strains involved in meat spoilage.</title>
        <authorList>
            <person name="Palevich N."/>
        </authorList>
    </citation>
    <scope>NUCLEOTIDE SEQUENCE</scope>
    <source>
        <strain evidence="1">9-14</strain>
    </source>
</reference>
<accession>A0AAW8R8U3</accession>
<name>A0AAW8R8U3_CARDV</name>
<dbReference type="Proteomes" id="UP001249945">
    <property type="component" value="Unassembled WGS sequence"/>
</dbReference>
<evidence type="ECO:0000313" key="2">
    <source>
        <dbReference type="Proteomes" id="UP001249945"/>
    </source>
</evidence>
<proteinExistence type="predicted"/>
<dbReference type="AlphaFoldDB" id="A0AAW8R8U3"/>
<evidence type="ECO:0000313" key="1">
    <source>
        <dbReference type="EMBL" id="MDT1973778.1"/>
    </source>
</evidence>
<protein>
    <submittedName>
        <fullName evidence="1">Uncharacterized protein</fullName>
    </submittedName>
</protein>
<dbReference type="EMBL" id="JALRMR010000004">
    <property type="protein sequence ID" value="MDT1973778.1"/>
    <property type="molecule type" value="Genomic_DNA"/>
</dbReference>
<comment type="caution">
    <text evidence="1">The sequence shown here is derived from an EMBL/GenBank/DDBJ whole genome shotgun (WGS) entry which is preliminary data.</text>
</comment>
<dbReference type="RefSeq" id="WP_311780212.1">
    <property type="nucleotide sequence ID" value="NZ_JALRMQ010000001.1"/>
</dbReference>
<organism evidence="1 2">
    <name type="scientific">Carnobacterium divergens</name>
    <name type="common">Lactobacillus divergens</name>
    <dbReference type="NCBI Taxonomy" id="2748"/>
    <lineage>
        <taxon>Bacteria</taxon>
        <taxon>Bacillati</taxon>
        <taxon>Bacillota</taxon>
        <taxon>Bacilli</taxon>
        <taxon>Lactobacillales</taxon>
        <taxon>Carnobacteriaceae</taxon>
        <taxon>Carnobacterium</taxon>
    </lineage>
</organism>
<gene>
    <name evidence="1" type="ORF">MX635_05135</name>
</gene>
<sequence>MAYSTEKCIETLKIFNFPVFGEDVQKDEIESNPSFFIFFDKGELSKAESPNVYNKAAYISFITVDDTEPPDEFKLIETMQKCGLIFDRTEIDNGKIANTETMANMTTFIMHRSFRMCFNG</sequence>